<dbReference type="PANTHER" id="PTHR43745">
    <property type="entry name" value="NITROREDUCTASE MJ1384-RELATED"/>
    <property type="match status" value="1"/>
</dbReference>
<proteinExistence type="predicted"/>
<name>A0ABV3PP89_9HYPH</name>
<protein>
    <submittedName>
        <fullName evidence="2">SagB/ThcOx family dehydrogenase</fullName>
    </submittedName>
</protein>
<evidence type="ECO:0000313" key="3">
    <source>
        <dbReference type="Proteomes" id="UP001555786"/>
    </source>
</evidence>
<sequence>MIVLTDPTSRLPAIRLEARRSIRDFADRSVSIDDLGTLLFAMQGRRRANDKRLTPSAGARYPLTLTVAVRRVATLSAGLYRYDVERHALDAIDNDAMALSKAAAATFEAPWVAEAALALHISAAFEKTTIPYADQPPAGRAERYVWLEAGHVAQNAALTAAALDLATVLVAGFDDAAMGRAFCIPPTEKPLGLMPVGYPKAG</sequence>
<gene>
    <name evidence="2" type="ORF">ABXS05_17940</name>
</gene>
<dbReference type="RefSeq" id="WP_367624896.1">
    <property type="nucleotide sequence ID" value="NZ_JBFNQD010000005.1"/>
</dbReference>
<dbReference type="InterPro" id="IPR029479">
    <property type="entry name" value="Nitroreductase"/>
</dbReference>
<dbReference type="InterPro" id="IPR000415">
    <property type="entry name" value="Nitroreductase-like"/>
</dbReference>
<dbReference type="PANTHER" id="PTHR43745:SF2">
    <property type="entry name" value="NITROREDUCTASE MJ1384-RELATED"/>
    <property type="match status" value="1"/>
</dbReference>
<dbReference type="InterPro" id="IPR020051">
    <property type="entry name" value="SagB-type_dehydrogenase"/>
</dbReference>
<comment type="caution">
    <text evidence="2">The sequence shown here is derived from an EMBL/GenBank/DDBJ whole genome shotgun (WGS) entry which is preliminary data.</text>
</comment>
<dbReference type="CDD" id="cd02142">
    <property type="entry name" value="McbC_SagB-like_oxidoreductase"/>
    <property type="match status" value="1"/>
</dbReference>
<dbReference type="Proteomes" id="UP001555786">
    <property type="component" value="Unassembled WGS sequence"/>
</dbReference>
<organism evidence="2 3">
    <name type="scientific">Labrys neptuniae</name>
    <dbReference type="NCBI Taxonomy" id="376174"/>
    <lineage>
        <taxon>Bacteria</taxon>
        <taxon>Pseudomonadati</taxon>
        <taxon>Pseudomonadota</taxon>
        <taxon>Alphaproteobacteria</taxon>
        <taxon>Hyphomicrobiales</taxon>
        <taxon>Xanthobacteraceae</taxon>
        <taxon>Labrys</taxon>
    </lineage>
</organism>
<dbReference type="InterPro" id="IPR052544">
    <property type="entry name" value="Bacteriocin_Proc_Enz"/>
</dbReference>
<dbReference type="Pfam" id="PF00881">
    <property type="entry name" value="Nitroreductase"/>
    <property type="match status" value="1"/>
</dbReference>
<accession>A0ABV3PP89</accession>
<evidence type="ECO:0000259" key="1">
    <source>
        <dbReference type="Pfam" id="PF00881"/>
    </source>
</evidence>
<dbReference type="NCBIfam" id="TIGR03605">
    <property type="entry name" value="antibiot_sagB"/>
    <property type="match status" value="1"/>
</dbReference>
<dbReference type="EMBL" id="JBFNQD010000005">
    <property type="protein sequence ID" value="MEW9307439.1"/>
    <property type="molecule type" value="Genomic_DNA"/>
</dbReference>
<dbReference type="Gene3D" id="3.40.109.10">
    <property type="entry name" value="NADH Oxidase"/>
    <property type="match status" value="1"/>
</dbReference>
<reference evidence="2 3" key="1">
    <citation type="submission" date="2024-07" db="EMBL/GenBank/DDBJ databases">
        <title>Description of Labrys sedimenti sp. nov., isolated from a diclofenac-degrading enrichment culture.</title>
        <authorList>
            <person name="Tancsics A."/>
            <person name="Csepanyi A."/>
        </authorList>
    </citation>
    <scope>NUCLEOTIDE SEQUENCE [LARGE SCALE GENOMIC DNA]</scope>
    <source>
        <strain evidence="2 3">LMG 23578</strain>
    </source>
</reference>
<dbReference type="SUPFAM" id="SSF55469">
    <property type="entry name" value="FMN-dependent nitroreductase-like"/>
    <property type="match status" value="1"/>
</dbReference>
<feature type="domain" description="Nitroreductase" evidence="1">
    <location>
        <begin position="17"/>
        <end position="198"/>
    </location>
</feature>
<evidence type="ECO:0000313" key="2">
    <source>
        <dbReference type="EMBL" id="MEW9307439.1"/>
    </source>
</evidence>
<keyword evidence="3" id="KW-1185">Reference proteome</keyword>